<gene>
    <name evidence="2" type="ORF">S03H2_36153</name>
</gene>
<dbReference type="AlphaFoldDB" id="X1H9H0"/>
<organism evidence="2">
    <name type="scientific">marine sediment metagenome</name>
    <dbReference type="NCBI Taxonomy" id="412755"/>
    <lineage>
        <taxon>unclassified sequences</taxon>
        <taxon>metagenomes</taxon>
        <taxon>ecological metagenomes</taxon>
    </lineage>
</organism>
<proteinExistence type="predicted"/>
<evidence type="ECO:0000313" key="2">
    <source>
        <dbReference type="EMBL" id="GAH53725.1"/>
    </source>
</evidence>
<sequence>MVQKILIVTGRVQEGNYRLKVKKIARKMKVLGTVENLDDGTVEIFCECTDEQHFQEFKKKI</sequence>
<dbReference type="InterPro" id="IPR036046">
    <property type="entry name" value="Acylphosphatase-like_dom_sf"/>
</dbReference>
<protein>
    <recommendedName>
        <fullName evidence="1">Acylphosphatase-like domain-containing protein</fullName>
    </recommendedName>
</protein>
<dbReference type="Pfam" id="PF00708">
    <property type="entry name" value="Acylphosphatase"/>
    <property type="match status" value="1"/>
</dbReference>
<dbReference type="EMBL" id="BARU01022172">
    <property type="protein sequence ID" value="GAH53725.1"/>
    <property type="molecule type" value="Genomic_DNA"/>
</dbReference>
<dbReference type="SUPFAM" id="SSF54975">
    <property type="entry name" value="Acylphosphatase/BLUF domain-like"/>
    <property type="match status" value="1"/>
</dbReference>
<dbReference type="InterPro" id="IPR001792">
    <property type="entry name" value="Acylphosphatase-like_dom"/>
</dbReference>
<feature type="domain" description="Acylphosphatase-like" evidence="1">
    <location>
        <begin position="3"/>
        <end position="61"/>
    </location>
</feature>
<accession>X1H9H0</accession>
<evidence type="ECO:0000259" key="1">
    <source>
        <dbReference type="PROSITE" id="PS51160"/>
    </source>
</evidence>
<feature type="non-terminal residue" evidence="2">
    <location>
        <position position="61"/>
    </location>
</feature>
<dbReference type="PROSITE" id="PS51160">
    <property type="entry name" value="ACYLPHOSPHATASE_3"/>
    <property type="match status" value="1"/>
</dbReference>
<dbReference type="Gene3D" id="3.30.70.100">
    <property type="match status" value="1"/>
</dbReference>
<comment type="caution">
    <text evidence="2">The sequence shown here is derived from an EMBL/GenBank/DDBJ whole genome shotgun (WGS) entry which is preliminary data.</text>
</comment>
<name>X1H9H0_9ZZZZ</name>
<reference evidence="2" key="1">
    <citation type="journal article" date="2014" name="Front. Microbiol.">
        <title>High frequency of phylogenetically diverse reductive dehalogenase-homologous genes in deep subseafloor sedimentary metagenomes.</title>
        <authorList>
            <person name="Kawai M."/>
            <person name="Futagami T."/>
            <person name="Toyoda A."/>
            <person name="Takaki Y."/>
            <person name="Nishi S."/>
            <person name="Hori S."/>
            <person name="Arai W."/>
            <person name="Tsubouchi T."/>
            <person name="Morono Y."/>
            <person name="Uchiyama I."/>
            <person name="Ito T."/>
            <person name="Fujiyama A."/>
            <person name="Inagaki F."/>
            <person name="Takami H."/>
        </authorList>
    </citation>
    <scope>NUCLEOTIDE SEQUENCE</scope>
    <source>
        <strain evidence="2">Expedition CK06-06</strain>
    </source>
</reference>